<name>A0A5C6M5A1_9PLAN</name>
<dbReference type="EMBL" id="SRHE01000324">
    <property type="protein sequence ID" value="TWW09279.1"/>
    <property type="molecule type" value="Genomic_DNA"/>
</dbReference>
<evidence type="ECO:0000256" key="1">
    <source>
        <dbReference type="SAM" id="Coils"/>
    </source>
</evidence>
<comment type="caution">
    <text evidence="3">The sequence shown here is derived from an EMBL/GenBank/DDBJ whole genome shotgun (WGS) entry which is preliminary data.</text>
</comment>
<gene>
    <name evidence="3" type="ORF">E3A20_15930</name>
</gene>
<reference evidence="3 4" key="1">
    <citation type="submission" date="2019-08" db="EMBL/GenBank/DDBJ databases">
        <title>100 year-old enigma solved: identification of Planctomyces bekefii, the type genus and species of the phylum Planctomycetes.</title>
        <authorList>
            <person name="Svetlana D.N."/>
            <person name="Overmann J."/>
        </authorList>
    </citation>
    <scope>NUCLEOTIDE SEQUENCE [LARGE SCALE GENOMIC DNA]</scope>
    <source>
        <strain evidence="3">Phe10_nw2017</strain>
    </source>
</reference>
<reference evidence="3 4" key="2">
    <citation type="submission" date="2019-08" db="EMBL/GenBank/DDBJ databases">
        <authorList>
            <person name="Henke P."/>
        </authorList>
    </citation>
    <scope>NUCLEOTIDE SEQUENCE [LARGE SCALE GENOMIC DNA]</scope>
    <source>
        <strain evidence="3">Phe10_nw2017</strain>
    </source>
</reference>
<proteinExistence type="predicted"/>
<feature type="coiled-coil region" evidence="1">
    <location>
        <begin position="190"/>
        <end position="245"/>
    </location>
</feature>
<organism evidence="3 4">
    <name type="scientific">Planctomyces bekefii</name>
    <dbReference type="NCBI Taxonomy" id="1653850"/>
    <lineage>
        <taxon>Bacteria</taxon>
        <taxon>Pseudomonadati</taxon>
        <taxon>Planctomycetota</taxon>
        <taxon>Planctomycetia</taxon>
        <taxon>Planctomycetales</taxon>
        <taxon>Planctomycetaceae</taxon>
        <taxon>Planctomyces</taxon>
    </lineage>
</organism>
<evidence type="ECO:0000313" key="3">
    <source>
        <dbReference type="EMBL" id="TWW09279.1"/>
    </source>
</evidence>
<accession>A0A5C6M5A1</accession>
<evidence type="ECO:0000256" key="2">
    <source>
        <dbReference type="SAM" id="MobiDB-lite"/>
    </source>
</evidence>
<sequence>MNAGLPLRQQLALPLVTAEQPDLLTQRVGLPDTTGRPVDYPEFTNPRPATEGFNPSDKVVTRVARLYFFRDGHRVAQIINRRAKSYNAQSATMARQLADKARLFAEQTTDRRRVAERQAVDSAAYSREAENRLARYQSELADASAAASQGRADVESLQVQIKPLEAEAANAASIPPGKYAGDTRTPQERLKAARQELAEKQELLSQSEQKVATLTDYSKATLSALEALRERELQQRETMNREQAADDRAADHQFRLELQAATTDPDTYVEGNPAGFDPVAQVTISVIGEGLLQLRGPSKGVNIVQSMINEIDAPTGQVRVGIHTVQINGENGQDMEQVAARIQRYTDHSRFLTSQSGQMLRNAVAFVASRKAQEFGYLGQMHHDGAVVSPVPAVPGSCPPETQDFRRYQDAFFGAEFMQQLRQMDSELTRPGNKLLSLNSMDTTSLASSLFLTALASNETRREILHVFQQQTMVKLPADEFEYFNASNTQKWYHFRKFTLLAENARFVSLRGYLDGEIAGDQTLNPVQREFIKLAQILKSRLVNEVELKQRVIERALIEERVDRFVHNNQFAGGSTLDFTTFYSWFIREF</sequence>
<keyword evidence="4" id="KW-1185">Reference proteome</keyword>
<feature type="region of interest" description="Disordered" evidence="2">
    <location>
        <begin position="29"/>
        <end position="55"/>
    </location>
</feature>
<dbReference type="Proteomes" id="UP000321083">
    <property type="component" value="Unassembled WGS sequence"/>
</dbReference>
<evidence type="ECO:0000313" key="4">
    <source>
        <dbReference type="Proteomes" id="UP000321083"/>
    </source>
</evidence>
<protein>
    <submittedName>
        <fullName evidence="3">Uncharacterized protein</fullName>
    </submittedName>
</protein>
<dbReference type="AlphaFoldDB" id="A0A5C6M5A1"/>
<keyword evidence="1" id="KW-0175">Coiled coil</keyword>